<evidence type="ECO:0000313" key="4">
    <source>
        <dbReference type="Proteomes" id="UP000468943"/>
    </source>
</evidence>
<comment type="caution">
    <text evidence="3">The sequence shown here is derived from an EMBL/GenBank/DDBJ whole genome shotgun (WGS) entry which is preliminary data.</text>
</comment>
<name>A0A6I4SP44_9SPHN</name>
<dbReference type="RefSeq" id="WP_160598584.1">
    <property type="nucleotide sequence ID" value="NZ_WTYS01000001.1"/>
</dbReference>
<dbReference type="NCBIfam" id="TIGR00035">
    <property type="entry name" value="asp_race"/>
    <property type="match status" value="1"/>
</dbReference>
<dbReference type="EMBL" id="WTYS01000001">
    <property type="protein sequence ID" value="MXO57514.1"/>
    <property type="molecule type" value="Genomic_DNA"/>
</dbReference>
<evidence type="ECO:0000256" key="2">
    <source>
        <dbReference type="ARBA" id="ARBA00023235"/>
    </source>
</evidence>
<gene>
    <name evidence="3" type="ORF">GRI36_11560</name>
</gene>
<dbReference type="InterPro" id="IPR004380">
    <property type="entry name" value="Asp_race"/>
</dbReference>
<reference evidence="3 4" key="1">
    <citation type="submission" date="2019-12" db="EMBL/GenBank/DDBJ databases">
        <title>Genomic-based taxomic classification of the family Erythrobacteraceae.</title>
        <authorList>
            <person name="Xu L."/>
        </authorList>
    </citation>
    <scope>NUCLEOTIDE SEQUENCE [LARGE SCALE GENOMIC DNA]</scope>
    <source>
        <strain evidence="3 4">JCM 17802</strain>
    </source>
</reference>
<keyword evidence="2 3" id="KW-0413">Isomerase</keyword>
<dbReference type="Gene3D" id="3.40.50.1860">
    <property type="match status" value="2"/>
</dbReference>
<comment type="similarity">
    <text evidence="1">Belongs to the aspartate/glutamate racemases family.</text>
</comment>
<dbReference type="SUPFAM" id="SSF53681">
    <property type="entry name" value="Aspartate/glutamate racemase"/>
    <property type="match status" value="2"/>
</dbReference>
<dbReference type="Proteomes" id="UP000468943">
    <property type="component" value="Unassembled WGS sequence"/>
</dbReference>
<dbReference type="GO" id="GO:0047661">
    <property type="term" value="F:amino-acid racemase activity"/>
    <property type="evidence" value="ECO:0007669"/>
    <property type="project" value="InterPro"/>
</dbReference>
<dbReference type="PANTHER" id="PTHR21198">
    <property type="entry name" value="GLUTAMATE RACEMASE"/>
    <property type="match status" value="1"/>
</dbReference>
<dbReference type="InterPro" id="IPR001920">
    <property type="entry name" value="Asp/Glu_race"/>
</dbReference>
<proteinExistence type="inferred from homology"/>
<keyword evidence="4" id="KW-1185">Reference proteome</keyword>
<sequence length="231" mass="25362">MRKLGLIGGMSWTSTRAYLEEINRLVRRRTTPRTTAETLVDSINFSELHGLGTEADWDIATSQLAQSAKRLETAGAEGLIICANSMHRHFDVIADAVEVPIIHAADCIGREVAKSGNASLALIGRRNVMTESFFRQRIVAQGVHLMAPDMNNVASIDRIICEELMAGKASRDAERELKTIITQKEQAGATGIILACTELELVVDVKANVLPIFDSTRIHCAAAVEWMFEET</sequence>
<dbReference type="AlphaFoldDB" id="A0A6I4SP44"/>
<dbReference type="InterPro" id="IPR015942">
    <property type="entry name" value="Asp/Glu/hydantoin_racemase"/>
</dbReference>
<evidence type="ECO:0000313" key="3">
    <source>
        <dbReference type="EMBL" id="MXO57514.1"/>
    </source>
</evidence>
<dbReference type="EC" id="5.1.1.-" evidence="3"/>
<dbReference type="Pfam" id="PF01177">
    <property type="entry name" value="Asp_Glu_race"/>
    <property type="match status" value="1"/>
</dbReference>
<evidence type="ECO:0000256" key="1">
    <source>
        <dbReference type="ARBA" id="ARBA00007847"/>
    </source>
</evidence>
<dbReference type="PANTHER" id="PTHR21198:SF7">
    <property type="entry name" value="ASPARTATE-GLUTAMATE RACEMASE FAMILY"/>
    <property type="match status" value="1"/>
</dbReference>
<protein>
    <submittedName>
        <fullName evidence="3">Amino acid racemase</fullName>
        <ecNumber evidence="3">5.1.1.-</ecNumber>
    </submittedName>
</protein>
<accession>A0A6I4SP44</accession>
<dbReference type="OrthoDB" id="9803739at2"/>
<organism evidence="3 4">
    <name type="scientific">Pontixanthobacter gangjinensis</name>
    <dbReference type="NCBI Taxonomy" id="1028742"/>
    <lineage>
        <taxon>Bacteria</taxon>
        <taxon>Pseudomonadati</taxon>
        <taxon>Pseudomonadota</taxon>
        <taxon>Alphaproteobacteria</taxon>
        <taxon>Sphingomonadales</taxon>
        <taxon>Erythrobacteraceae</taxon>
        <taxon>Pontixanthobacter</taxon>
    </lineage>
</organism>